<accession>A0A7T7HI65</accession>
<evidence type="ECO:0000259" key="6">
    <source>
        <dbReference type="Pfam" id="PF01321"/>
    </source>
</evidence>
<keyword evidence="4" id="KW-0464">Manganese</keyword>
<proteinExistence type="inferred from homology"/>
<feature type="domain" description="Peptidase M24 C-terminal" evidence="7">
    <location>
        <begin position="546"/>
        <end position="607"/>
    </location>
</feature>
<dbReference type="InterPro" id="IPR029149">
    <property type="entry name" value="Creatin/AminoP/Spt16_N"/>
</dbReference>
<keyword evidence="8" id="KW-0031">Aminopeptidase</keyword>
<dbReference type="PANTHER" id="PTHR43763:SF6">
    <property type="entry name" value="XAA-PRO AMINOPEPTIDASE 1"/>
    <property type="match status" value="1"/>
</dbReference>
<dbReference type="FunFam" id="3.90.230.10:FF:000007">
    <property type="entry name" value="Xaa-Pro aminopeptidase P"/>
    <property type="match status" value="1"/>
</dbReference>
<dbReference type="Gene3D" id="3.40.350.10">
    <property type="entry name" value="Creatinase/prolidase N-terminal domain"/>
    <property type="match status" value="2"/>
</dbReference>
<dbReference type="Pfam" id="PF00557">
    <property type="entry name" value="Peptidase_M24"/>
    <property type="match status" value="1"/>
</dbReference>
<evidence type="ECO:0000313" key="9">
    <source>
        <dbReference type="Proteomes" id="UP000596083"/>
    </source>
</evidence>
<feature type="domain" description="Creatinase N-terminal" evidence="6">
    <location>
        <begin position="17"/>
        <end position="139"/>
    </location>
</feature>
<dbReference type="Gene3D" id="3.90.230.10">
    <property type="entry name" value="Creatinase/methionine aminopeptidase superfamily"/>
    <property type="match status" value="1"/>
</dbReference>
<dbReference type="InterPro" id="IPR032416">
    <property type="entry name" value="Peptidase_M24_C"/>
</dbReference>
<dbReference type="RefSeq" id="WP_200334534.1">
    <property type="nucleotide sequence ID" value="NZ_CP066786.1"/>
</dbReference>
<name>A0A7T7HI65_9HYPH</name>
<keyword evidence="8" id="KW-0645">Protease</keyword>
<gene>
    <name evidence="8" type="ORF">JET14_14925</name>
</gene>
<sequence>MFQSFDVSARPEQAAPRIKALRDLFPSLGINAFLVPRTDEYQGEYVPPSAERLAFLTSFTGSAGVALVMAETAIVFVDGRYTSQLKIQTDPALIAGGDLVGCPPAAWLTENRPEGIRLGIDPWLHTPSEVERLKSALAEIGGELVLLPENPIDRIWQERPAPPATPVTVQPQKFAGKPAKEKLDDIAKAARDKRADAVLIADSTSVAWLFNIRGNDVAHTPAPLSRAIVKADGSAVLFLSPEKVSGEARAHIDDLAALEAPEAVSGRLAALAGEAVMLDRSAVPYACVELIEKAGGTVIDAPDPVVAARAIKNEGEQAGTRTAHLQDGAAMVSFLSWLDGEAPGAVSEIEAATKLEAARASVGERMQNPLRDISFDTISGAGPNAAIIHYRVTTETDRVLRDGEIYLVDSGAQYQNGTTDITRTLAIGAVDEEKCRFFTLVLKGMIALSAARFPAGTRGMDLDPLARIALWKAGVDYAHGTGHGVGSYLSVHEGPQRLSRLGSPELKPGMILSNEPGYYRPGAFGIRIENLLLVKAAEPVEGGEIPMLSFETLTWCPIDLRLVMAGLLTEEERDWLDAYHAETREKLMPLVADDWERAWLEAATRPLGAPCVHSDAQRTL</sequence>
<dbReference type="InterPro" id="IPR050422">
    <property type="entry name" value="X-Pro_aminopeptidase_P"/>
</dbReference>
<dbReference type="GO" id="GO:0070006">
    <property type="term" value="F:metalloaminopeptidase activity"/>
    <property type="evidence" value="ECO:0007669"/>
    <property type="project" value="InterPro"/>
</dbReference>
<dbReference type="InterPro" id="IPR000587">
    <property type="entry name" value="Creatinase_N"/>
</dbReference>
<dbReference type="AlphaFoldDB" id="A0A7T7HI65"/>
<dbReference type="EMBL" id="CP066786">
    <property type="protein sequence ID" value="QQM29592.1"/>
    <property type="molecule type" value="Genomic_DNA"/>
</dbReference>
<dbReference type="CDD" id="cd01085">
    <property type="entry name" value="APP"/>
    <property type="match status" value="1"/>
</dbReference>
<dbReference type="SUPFAM" id="SSF53092">
    <property type="entry name" value="Creatinase/prolidase N-terminal domain"/>
    <property type="match status" value="1"/>
</dbReference>
<evidence type="ECO:0000256" key="1">
    <source>
        <dbReference type="ARBA" id="ARBA00008766"/>
    </source>
</evidence>
<dbReference type="KEGG" id="mlut:JET14_14925"/>
<evidence type="ECO:0000259" key="5">
    <source>
        <dbReference type="Pfam" id="PF00557"/>
    </source>
</evidence>
<dbReference type="GO" id="GO:0005737">
    <property type="term" value="C:cytoplasm"/>
    <property type="evidence" value="ECO:0007669"/>
    <property type="project" value="UniProtKB-ARBA"/>
</dbReference>
<organism evidence="8 9">
    <name type="scientific">Martelella lutilitoris</name>
    <dbReference type="NCBI Taxonomy" id="2583532"/>
    <lineage>
        <taxon>Bacteria</taxon>
        <taxon>Pseudomonadati</taxon>
        <taxon>Pseudomonadota</taxon>
        <taxon>Alphaproteobacteria</taxon>
        <taxon>Hyphomicrobiales</taxon>
        <taxon>Aurantimonadaceae</taxon>
        <taxon>Martelella</taxon>
    </lineage>
</organism>
<dbReference type="Pfam" id="PF16188">
    <property type="entry name" value="Peptidase_M24_C"/>
    <property type="match status" value="1"/>
</dbReference>
<dbReference type="PANTHER" id="PTHR43763">
    <property type="entry name" value="XAA-PRO AMINOPEPTIDASE 1"/>
    <property type="match status" value="1"/>
</dbReference>
<evidence type="ECO:0000256" key="4">
    <source>
        <dbReference type="ARBA" id="ARBA00023211"/>
    </source>
</evidence>
<evidence type="ECO:0000256" key="3">
    <source>
        <dbReference type="ARBA" id="ARBA00022801"/>
    </source>
</evidence>
<dbReference type="GO" id="GO:0046872">
    <property type="term" value="F:metal ion binding"/>
    <property type="evidence" value="ECO:0007669"/>
    <property type="project" value="UniProtKB-KW"/>
</dbReference>
<evidence type="ECO:0000259" key="7">
    <source>
        <dbReference type="Pfam" id="PF16188"/>
    </source>
</evidence>
<comment type="similarity">
    <text evidence="1">Belongs to the peptidase M24B family.</text>
</comment>
<protein>
    <submittedName>
        <fullName evidence="8">Aminopeptidase P family protein</fullName>
    </submittedName>
</protein>
<keyword evidence="2" id="KW-0479">Metal-binding</keyword>
<dbReference type="InterPro" id="IPR000994">
    <property type="entry name" value="Pept_M24"/>
</dbReference>
<dbReference type="SUPFAM" id="SSF55920">
    <property type="entry name" value="Creatinase/aminopeptidase"/>
    <property type="match status" value="1"/>
</dbReference>
<evidence type="ECO:0000313" key="8">
    <source>
        <dbReference type="EMBL" id="QQM29592.1"/>
    </source>
</evidence>
<dbReference type="Pfam" id="PF16189">
    <property type="entry name" value="Creatinase_N_2"/>
    <property type="match status" value="1"/>
</dbReference>
<dbReference type="Pfam" id="PF01321">
    <property type="entry name" value="Creatinase_N"/>
    <property type="match status" value="1"/>
</dbReference>
<dbReference type="Proteomes" id="UP000596083">
    <property type="component" value="Chromosome"/>
</dbReference>
<evidence type="ECO:0000256" key="2">
    <source>
        <dbReference type="ARBA" id="ARBA00022723"/>
    </source>
</evidence>
<reference evidence="8 9" key="1">
    <citation type="submission" date="2020-12" db="EMBL/GenBank/DDBJ databases">
        <authorList>
            <person name="Zheng R.K."/>
            <person name="Sun C.M."/>
        </authorList>
    </citation>
    <scope>NUCLEOTIDE SEQUENCE [LARGE SCALE GENOMIC DNA]</scope>
    <source>
        <strain evidence="8 9">ZRK001</strain>
    </source>
</reference>
<keyword evidence="3" id="KW-0378">Hydrolase</keyword>
<dbReference type="InterPro" id="IPR036005">
    <property type="entry name" value="Creatinase/aminopeptidase-like"/>
</dbReference>
<feature type="domain" description="Peptidase M24" evidence="5">
    <location>
        <begin position="320"/>
        <end position="535"/>
    </location>
</feature>
<dbReference type="InterPro" id="IPR033740">
    <property type="entry name" value="Pept_M24B"/>
</dbReference>